<dbReference type="InterPro" id="IPR011048">
    <property type="entry name" value="Haem_d1_sf"/>
</dbReference>
<dbReference type="Proteomes" id="UP000175706">
    <property type="component" value="Unassembled WGS sequence"/>
</dbReference>
<dbReference type="RefSeq" id="WP_070144528.1">
    <property type="nucleotide sequence ID" value="NZ_LXLT01000060.1"/>
</dbReference>
<sequence>MSENEFHGYIGTYTKANSKGIYKFILDTELGEIKEIKLATSIGSPTYVTLSHNNQYLYSVAKDSRLGGIASFSICNKTGNLDLINTQLLEGAPPCHLSVDQENSTVVAANYHKGTVESYVVKQSNGSVNATAAIVEHKGSGPNKERQEKAHAHYVNFTPDEKYVVAVDLGMDKVITYKESDGKLIEINGLSVKPGSGPRHLVFHPNEQLAYVMTELSSEIIVLQYDAKSGSFKEKQYISTLPEEYSQDSYGSAIQISSDGKFVYAANRGHNSIAVFRVNEHNGELAFIETVSTEGDWPRDFSLDPDEKFLIAANERSNTLTLFARDEVTGELTLVQTDVNVPEPVCVKFSHVKTR</sequence>
<comment type="similarity">
    <text evidence="1">Belongs to the cycloisomerase 2 family.</text>
</comment>
<dbReference type="InterPro" id="IPR015943">
    <property type="entry name" value="WD40/YVTN_repeat-like_dom_sf"/>
</dbReference>
<reference evidence="2 3" key="1">
    <citation type="submission" date="2016-05" db="EMBL/GenBank/DDBJ databases">
        <title>Bacillus thuringiensis and Bacillus weihenstephanensis as novel biocontrol agents of wilt causing Verticillium species.</title>
        <authorList>
            <person name="Hollensteiner J."/>
            <person name="Wemheuer F."/>
            <person name="Harting R."/>
            <person name="Kolarzyk A."/>
            <person name="Diaz-Valerio S."/>
            <person name="Poehlein A."/>
            <person name="Brzuszkiewicz E."/>
            <person name="Nesemann K."/>
            <person name="Braus-Stromeyer S."/>
            <person name="Braus G."/>
            <person name="Daniel R."/>
            <person name="Liesegang H."/>
        </authorList>
    </citation>
    <scope>NUCLEOTIDE SEQUENCE [LARGE SCALE GENOMIC DNA]</scope>
    <source>
        <strain evidence="2 3">GOE8</strain>
    </source>
</reference>
<protein>
    <recommendedName>
        <fullName evidence="4">6-phosphogluconolactonase</fullName>
    </recommendedName>
</protein>
<evidence type="ECO:0000313" key="3">
    <source>
        <dbReference type="Proteomes" id="UP000175706"/>
    </source>
</evidence>
<dbReference type="PANTHER" id="PTHR30344">
    <property type="entry name" value="6-PHOSPHOGLUCONOLACTONASE-RELATED"/>
    <property type="match status" value="1"/>
</dbReference>
<gene>
    <name evidence="2" type="ORF">BWGOE8_37980</name>
</gene>
<dbReference type="EMBL" id="LXLT01000060">
    <property type="protein sequence ID" value="OFD74486.1"/>
    <property type="molecule type" value="Genomic_DNA"/>
</dbReference>
<evidence type="ECO:0000256" key="1">
    <source>
        <dbReference type="ARBA" id="ARBA00005564"/>
    </source>
</evidence>
<dbReference type="PANTHER" id="PTHR30344:SF1">
    <property type="entry name" value="6-PHOSPHOGLUCONOLACTONASE"/>
    <property type="match status" value="1"/>
</dbReference>
<organism evidence="2 3">
    <name type="scientific">Bacillus mycoides</name>
    <dbReference type="NCBI Taxonomy" id="1405"/>
    <lineage>
        <taxon>Bacteria</taxon>
        <taxon>Bacillati</taxon>
        <taxon>Bacillota</taxon>
        <taxon>Bacilli</taxon>
        <taxon>Bacillales</taxon>
        <taxon>Bacillaceae</taxon>
        <taxon>Bacillus</taxon>
        <taxon>Bacillus cereus group</taxon>
    </lineage>
</organism>
<dbReference type="GO" id="GO:0017057">
    <property type="term" value="F:6-phosphogluconolactonase activity"/>
    <property type="evidence" value="ECO:0007669"/>
    <property type="project" value="TreeGrafter"/>
</dbReference>
<dbReference type="AlphaFoldDB" id="A0A1E8B3Z8"/>
<dbReference type="PATRIC" id="fig|86662.25.peg.3902"/>
<dbReference type="InterPro" id="IPR050282">
    <property type="entry name" value="Cycloisomerase_2"/>
</dbReference>
<dbReference type="FunFam" id="2.130.10.10:FF:000306">
    <property type="entry name" value="3-carboxymuconate cyclase"/>
    <property type="match status" value="1"/>
</dbReference>
<evidence type="ECO:0000313" key="2">
    <source>
        <dbReference type="EMBL" id="OFD74486.1"/>
    </source>
</evidence>
<dbReference type="Pfam" id="PF10282">
    <property type="entry name" value="Lactonase"/>
    <property type="match status" value="1"/>
</dbReference>
<proteinExistence type="inferred from homology"/>
<dbReference type="Gene3D" id="2.130.10.10">
    <property type="entry name" value="YVTN repeat-like/Quinoprotein amine dehydrogenase"/>
    <property type="match status" value="1"/>
</dbReference>
<accession>A0A1E8B3Z8</accession>
<name>A0A1E8B3Z8_BACMY</name>
<evidence type="ECO:0008006" key="4">
    <source>
        <dbReference type="Google" id="ProtNLM"/>
    </source>
</evidence>
<dbReference type="SUPFAM" id="SSF51004">
    <property type="entry name" value="C-terminal (heme d1) domain of cytochrome cd1-nitrite reductase"/>
    <property type="match status" value="1"/>
</dbReference>
<comment type="caution">
    <text evidence="2">The sequence shown here is derived from an EMBL/GenBank/DDBJ whole genome shotgun (WGS) entry which is preliminary data.</text>
</comment>
<dbReference type="InterPro" id="IPR019405">
    <property type="entry name" value="Lactonase_7-beta_prop"/>
</dbReference>
<dbReference type="GO" id="GO:0005829">
    <property type="term" value="C:cytosol"/>
    <property type="evidence" value="ECO:0007669"/>
    <property type="project" value="TreeGrafter"/>
</dbReference>